<dbReference type="GO" id="GO:0005886">
    <property type="term" value="C:plasma membrane"/>
    <property type="evidence" value="ECO:0007669"/>
    <property type="project" value="TreeGrafter"/>
</dbReference>
<dbReference type="PANTHER" id="PTHR33021">
    <property type="entry name" value="BLUE COPPER PROTEIN"/>
    <property type="match status" value="1"/>
</dbReference>
<evidence type="ECO:0000256" key="1">
    <source>
        <dbReference type="ARBA" id="ARBA00022729"/>
    </source>
</evidence>
<dbReference type="PROSITE" id="PS51485">
    <property type="entry name" value="PHYTOCYANIN"/>
    <property type="match status" value="1"/>
</dbReference>
<dbReference type="InterPro" id="IPR008972">
    <property type="entry name" value="Cupredoxin"/>
</dbReference>
<dbReference type="InterPro" id="IPR003245">
    <property type="entry name" value="Phytocyanin_dom"/>
</dbReference>
<evidence type="ECO:0000313" key="10">
    <source>
        <dbReference type="Proteomes" id="UP000236291"/>
    </source>
</evidence>
<accession>A0A2K3MPU5</accession>
<reference evidence="9 10" key="2">
    <citation type="journal article" date="2017" name="Front. Plant Sci.">
        <title>Gene Classification and Mining of Molecular Markers Useful in Red Clover (Trifolium pratense) Breeding.</title>
        <authorList>
            <person name="Istvanek J."/>
            <person name="Dluhosova J."/>
            <person name="Dluhos P."/>
            <person name="Patkova L."/>
            <person name="Nedelnik J."/>
            <person name="Repkova J."/>
        </authorList>
    </citation>
    <scope>NUCLEOTIDE SEQUENCE [LARGE SCALE GENOMIC DNA]</scope>
    <source>
        <strain evidence="10">cv. Tatra</strain>
        <tissue evidence="9">Young leaves</tissue>
    </source>
</reference>
<dbReference type="ExpressionAtlas" id="A0A2K3MPU5">
    <property type="expression patterns" value="baseline"/>
</dbReference>
<protein>
    <submittedName>
        <fullName evidence="9">Lamin-like protein</fullName>
    </submittedName>
</protein>
<keyword evidence="1 7" id="KW-0732">Signal</keyword>
<dbReference type="PANTHER" id="PTHR33021:SF262">
    <property type="entry name" value="EARLY NODULIN-LIKE PROTEIN 20"/>
    <property type="match status" value="1"/>
</dbReference>
<comment type="function">
    <text evidence="5">May act as a carbohydrate transporter.</text>
</comment>
<proteinExistence type="inferred from homology"/>
<keyword evidence="3" id="KW-0325">Glycoprotein</keyword>
<evidence type="ECO:0000256" key="2">
    <source>
        <dbReference type="ARBA" id="ARBA00023157"/>
    </source>
</evidence>
<sequence>MGLGRKIIVCLLMIIIIGCNEIDGRESVLHRVGGGKYTWKPKINFTQWANNEHFYKDDWLYFGFDKHIYNVLEVNKTSYEKCIDTGYINNITRGGRDVFQLSEERTYYFLCGRGFCFQGMKVEINVEPLELPLLLPPTIPNKAAADSSSRKMNYSIFVMILVIALAWIFV</sequence>
<evidence type="ECO:0000256" key="4">
    <source>
        <dbReference type="ARBA" id="ARBA00035011"/>
    </source>
</evidence>
<keyword evidence="6" id="KW-1133">Transmembrane helix</keyword>
<evidence type="ECO:0000313" key="9">
    <source>
        <dbReference type="EMBL" id="PNX92797.1"/>
    </source>
</evidence>
<evidence type="ECO:0000256" key="5">
    <source>
        <dbReference type="ARBA" id="ARBA00037626"/>
    </source>
</evidence>
<keyword evidence="6" id="KW-0472">Membrane</keyword>
<gene>
    <name evidence="9" type="ORF">L195_g015938</name>
</gene>
<keyword evidence="6" id="KW-0812">Transmembrane</keyword>
<feature type="signal peptide" evidence="7">
    <location>
        <begin position="1"/>
        <end position="24"/>
    </location>
</feature>
<dbReference type="STRING" id="57577.A0A2K3MPU5"/>
<evidence type="ECO:0000256" key="6">
    <source>
        <dbReference type="SAM" id="Phobius"/>
    </source>
</evidence>
<dbReference type="Pfam" id="PF02298">
    <property type="entry name" value="Cu_bind_like"/>
    <property type="match status" value="1"/>
</dbReference>
<organism evidence="9 10">
    <name type="scientific">Trifolium pratense</name>
    <name type="common">Red clover</name>
    <dbReference type="NCBI Taxonomy" id="57577"/>
    <lineage>
        <taxon>Eukaryota</taxon>
        <taxon>Viridiplantae</taxon>
        <taxon>Streptophyta</taxon>
        <taxon>Embryophyta</taxon>
        <taxon>Tracheophyta</taxon>
        <taxon>Spermatophyta</taxon>
        <taxon>Magnoliopsida</taxon>
        <taxon>eudicotyledons</taxon>
        <taxon>Gunneridae</taxon>
        <taxon>Pentapetalae</taxon>
        <taxon>rosids</taxon>
        <taxon>fabids</taxon>
        <taxon>Fabales</taxon>
        <taxon>Fabaceae</taxon>
        <taxon>Papilionoideae</taxon>
        <taxon>50 kb inversion clade</taxon>
        <taxon>NPAAA clade</taxon>
        <taxon>Hologalegina</taxon>
        <taxon>IRL clade</taxon>
        <taxon>Trifolieae</taxon>
        <taxon>Trifolium</taxon>
    </lineage>
</organism>
<comment type="caution">
    <text evidence="9">The sequence shown here is derived from an EMBL/GenBank/DDBJ whole genome shotgun (WGS) entry which is preliminary data.</text>
</comment>
<feature type="transmembrane region" description="Helical" evidence="6">
    <location>
        <begin position="152"/>
        <end position="169"/>
    </location>
</feature>
<dbReference type="Gene3D" id="2.60.40.420">
    <property type="entry name" value="Cupredoxins - blue copper proteins"/>
    <property type="match status" value="1"/>
</dbReference>
<keyword evidence="2" id="KW-1015">Disulfide bond</keyword>
<feature type="domain" description="Phytocyanin" evidence="8">
    <location>
        <begin position="28"/>
        <end position="128"/>
    </location>
</feature>
<evidence type="ECO:0000259" key="8">
    <source>
        <dbReference type="PROSITE" id="PS51485"/>
    </source>
</evidence>
<evidence type="ECO:0000256" key="3">
    <source>
        <dbReference type="ARBA" id="ARBA00023180"/>
    </source>
</evidence>
<evidence type="ECO:0000256" key="7">
    <source>
        <dbReference type="SAM" id="SignalP"/>
    </source>
</evidence>
<dbReference type="EMBL" id="ASHM01010917">
    <property type="protein sequence ID" value="PNX92797.1"/>
    <property type="molecule type" value="Genomic_DNA"/>
</dbReference>
<comment type="similarity">
    <text evidence="4">Belongs to the early nodulin-like (ENODL) family.</text>
</comment>
<dbReference type="FunFam" id="2.60.40.420:FF:000018">
    <property type="entry name" value="Lamin-like protein"/>
    <property type="match status" value="1"/>
</dbReference>
<dbReference type="PROSITE" id="PS51257">
    <property type="entry name" value="PROKAR_LIPOPROTEIN"/>
    <property type="match status" value="1"/>
</dbReference>
<name>A0A2K3MPU5_TRIPR</name>
<dbReference type="Proteomes" id="UP000236291">
    <property type="component" value="Unassembled WGS sequence"/>
</dbReference>
<dbReference type="AlphaFoldDB" id="A0A2K3MPU5"/>
<dbReference type="GO" id="GO:0009055">
    <property type="term" value="F:electron transfer activity"/>
    <property type="evidence" value="ECO:0007669"/>
    <property type="project" value="InterPro"/>
</dbReference>
<dbReference type="InterPro" id="IPR039391">
    <property type="entry name" value="Phytocyanin-like"/>
</dbReference>
<dbReference type="SUPFAM" id="SSF49503">
    <property type="entry name" value="Cupredoxins"/>
    <property type="match status" value="1"/>
</dbReference>
<reference evidence="9 10" key="1">
    <citation type="journal article" date="2014" name="Am. J. Bot.">
        <title>Genome assembly and annotation for red clover (Trifolium pratense; Fabaceae).</title>
        <authorList>
            <person name="Istvanek J."/>
            <person name="Jaros M."/>
            <person name="Krenek A."/>
            <person name="Repkova J."/>
        </authorList>
    </citation>
    <scope>NUCLEOTIDE SEQUENCE [LARGE SCALE GENOMIC DNA]</scope>
    <source>
        <strain evidence="10">cv. Tatra</strain>
        <tissue evidence="9">Young leaves</tissue>
    </source>
</reference>
<feature type="chain" id="PRO_5014474584" evidence="7">
    <location>
        <begin position="25"/>
        <end position="170"/>
    </location>
</feature>